<dbReference type="PANTHER" id="PTHR10953:SF102">
    <property type="entry name" value="ADENYLYLTRANSFERASE AND SULFURTRANSFERASE MOCS3"/>
    <property type="match status" value="1"/>
</dbReference>
<dbReference type="EMBL" id="CP059572">
    <property type="protein sequence ID" value="QXJ20202.1"/>
    <property type="molecule type" value="Genomic_DNA"/>
</dbReference>
<keyword evidence="2" id="KW-0808">Transferase</keyword>
<evidence type="ECO:0000313" key="2">
    <source>
        <dbReference type="EMBL" id="QXJ20202.1"/>
    </source>
</evidence>
<dbReference type="Gene3D" id="3.40.50.720">
    <property type="entry name" value="NAD(P)-binding Rossmann-like Domain"/>
    <property type="match status" value="1"/>
</dbReference>
<organism evidence="2 3">
    <name type="scientific">Actinomadura graeca</name>
    <dbReference type="NCBI Taxonomy" id="2750812"/>
    <lineage>
        <taxon>Bacteria</taxon>
        <taxon>Bacillati</taxon>
        <taxon>Actinomycetota</taxon>
        <taxon>Actinomycetes</taxon>
        <taxon>Streptosporangiales</taxon>
        <taxon>Thermomonosporaceae</taxon>
        <taxon>Actinomadura</taxon>
    </lineage>
</organism>
<dbReference type="SUPFAM" id="SSF69572">
    <property type="entry name" value="Activating enzymes of the ubiquitin-like proteins"/>
    <property type="match status" value="1"/>
</dbReference>
<reference evidence="2" key="1">
    <citation type="submission" date="2020-07" db="EMBL/GenBank/DDBJ databases">
        <authorList>
            <person name="Tarantini F.S."/>
            <person name="Hong K.W."/>
            <person name="Chan K.G."/>
        </authorList>
    </citation>
    <scope>NUCLEOTIDE SEQUENCE</scope>
    <source>
        <strain evidence="2">32-07</strain>
    </source>
</reference>
<evidence type="ECO:0000259" key="1">
    <source>
        <dbReference type="Pfam" id="PF00899"/>
    </source>
</evidence>
<dbReference type="InterPro" id="IPR000594">
    <property type="entry name" value="ThiF_NAD_FAD-bd"/>
</dbReference>
<name>A0ABX8QS08_9ACTN</name>
<accession>A0ABX8QS08</accession>
<dbReference type="InterPro" id="IPR045886">
    <property type="entry name" value="ThiF/MoeB/HesA"/>
</dbReference>
<protein>
    <submittedName>
        <fullName evidence="2">ThiF family adenylyltransferase</fullName>
    </submittedName>
</protein>
<keyword evidence="2" id="KW-0548">Nucleotidyltransferase</keyword>
<dbReference type="Pfam" id="PF00899">
    <property type="entry name" value="ThiF"/>
    <property type="match status" value="1"/>
</dbReference>
<feature type="domain" description="THIF-type NAD/FAD binding fold" evidence="1">
    <location>
        <begin position="16"/>
        <end position="216"/>
    </location>
</feature>
<dbReference type="PANTHER" id="PTHR10953">
    <property type="entry name" value="UBIQUITIN-ACTIVATING ENZYME E1"/>
    <property type="match status" value="1"/>
</dbReference>
<keyword evidence="3" id="KW-1185">Reference proteome</keyword>
<dbReference type="InterPro" id="IPR035985">
    <property type="entry name" value="Ubiquitin-activating_enz"/>
</dbReference>
<proteinExistence type="predicted"/>
<gene>
    <name evidence="2" type="ORF">AGRA3207_000874</name>
</gene>
<evidence type="ECO:0000313" key="3">
    <source>
        <dbReference type="Proteomes" id="UP001049518"/>
    </source>
</evidence>
<sequence>MAERVHDRQRLLPGWDQDRLAAATAVVAGVGALGNEVAKNLALAGVGRLILCDPDTVSPANLDRTVLFSSADLGDAKAGTAARRLRRIAPGTEVEARVAPLVSGVGTGELADAALVVGCVDTLRARMQLLGRCALVGAALVDGGTHPWGGEVRLRLSPDEPCHGCSLTEHQRGHGDLPWSCFEPRADGPEPSSIAATALVAGWMTTAALELLMGRRPAWRFLAVESAGRAGPVEVARDPGCPYHHPWEGPPDRVAATDRATVAEFLAELADGDEPETWAEFPLPPRCRVCEGGDGGRAAPRAGALTCEGCGALLRPVTSVRLRDADPGSELRELGVAPQEILPVRGAEGEHRCVRLNRG</sequence>
<dbReference type="GO" id="GO:0016779">
    <property type="term" value="F:nucleotidyltransferase activity"/>
    <property type="evidence" value="ECO:0007669"/>
    <property type="project" value="UniProtKB-KW"/>
</dbReference>
<dbReference type="Proteomes" id="UP001049518">
    <property type="component" value="Chromosome"/>
</dbReference>
<dbReference type="RefSeq" id="WP_231333260.1">
    <property type="nucleotide sequence ID" value="NZ_CP059572.1"/>
</dbReference>